<dbReference type="Gene3D" id="2.40.70.10">
    <property type="entry name" value="Acid Proteases"/>
    <property type="match status" value="2"/>
</dbReference>
<feature type="chain" id="PRO_5043991549" evidence="1">
    <location>
        <begin position="26"/>
        <end position="298"/>
    </location>
</feature>
<dbReference type="GO" id="GO:0008233">
    <property type="term" value="F:peptidase activity"/>
    <property type="evidence" value="ECO:0007669"/>
    <property type="project" value="UniProtKB-KW"/>
</dbReference>
<dbReference type="InterPro" id="IPR021109">
    <property type="entry name" value="Peptidase_aspartic_dom_sf"/>
</dbReference>
<keyword evidence="3" id="KW-1185">Reference proteome</keyword>
<proteinExistence type="predicted"/>
<keyword evidence="2" id="KW-0378">Hydrolase</keyword>
<sequence length="298" mass="31045">MHSSILRTATVAATAIASLATPAFAIEPDKPKVCSLARKVMIGAVLSVPFRVVDGRIYVTVKVDGKGPFVFAVDTGASGMGRADAGLVAALAIPPSGSGHTSDGVATSEVRTVRLASVALGGFVRRDLEVVTRDYSSKLSPEAAFSGILGRAFFGDGLLVIDYPARRLTFTRAVALSGEGNGVMSYERAFRVPVTIGDTLTEGNLDTGANVSFVLPKTLFDRVGGGALQSAGQGKLTNTTVSTGKAMVKGPFRIGAASLSDVEVRVSDRYPELLVGAHALQHVTLLIDQRSRRIAVCP</sequence>
<evidence type="ECO:0000256" key="1">
    <source>
        <dbReference type="SAM" id="SignalP"/>
    </source>
</evidence>
<dbReference type="AlphaFoldDB" id="A0AAW3TVK1"/>
<reference evidence="2 3" key="1">
    <citation type="submission" date="2020-08" db="EMBL/GenBank/DDBJ databases">
        <title>Genomic Encyclopedia of Type Strains, Phase IV (KMG-IV): sequencing the most valuable type-strain genomes for metagenomic binning, comparative biology and taxonomic classification.</title>
        <authorList>
            <person name="Goeker M."/>
        </authorList>
    </citation>
    <scope>NUCLEOTIDE SEQUENCE [LARGE SCALE GENOMIC DNA]</scope>
    <source>
        <strain evidence="2 3">DSM 15581</strain>
    </source>
</reference>
<organism evidence="2 3">
    <name type="scientific">Sphingomonas aquatilis</name>
    <dbReference type="NCBI Taxonomy" id="93063"/>
    <lineage>
        <taxon>Bacteria</taxon>
        <taxon>Pseudomonadati</taxon>
        <taxon>Pseudomonadota</taxon>
        <taxon>Alphaproteobacteria</taxon>
        <taxon>Sphingomonadales</taxon>
        <taxon>Sphingomonadaceae</taxon>
        <taxon>Sphingomonas</taxon>
    </lineage>
</organism>
<dbReference type="Proteomes" id="UP000528945">
    <property type="component" value="Unassembled WGS sequence"/>
</dbReference>
<accession>A0AAW3TVK1</accession>
<dbReference type="GO" id="GO:0006508">
    <property type="term" value="P:proteolysis"/>
    <property type="evidence" value="ECO:0007669"/>
    <property type="project" value="UniProtKB-KW"/>
</dbReference>
<protein>
    <submittedName>
        <fullName evidence="2">Aspartyl protease</fullName>
    </submittedName>
</protein>
<keyword evidence="2" id="KW-0645">Protease</keyword>
<dbReference type="SUPFAM" id="SSF50630">
    <property type="entry name" value="Acid proteases"/>
    <property type="match status" value="1"/>
</dbReference>
<dbReference type="RefSeq" id="WP_244305023.1">
    <property type="nucleotide sequence ID" value="NZ_JACIDB010000007.1"/>
</dbReference>
<evidence type="ECO:0000313" key="2">
    <source>
        <dbReference type="EMBL" id="MBB3876617.1"/>
    </source>
</evidence>
<dbReference type="EMBL" id="JACIDB010000007">
    <property type="protein sequence ID" value="MBB3876617.1"/>
    <property type="molecule type" value="Genomic_DNA"/>
</dbReference>
<evidence type="ECO:0000313" key="3">
    <source>
        <dbReference type="Proteomes" id="UP000528945"/>
    </source>
</evidence>
<comment type="caution">
    <text evidence="2">The sequence shown here is derived from an EMBL/GenBank/DDBJ whole genome shotgun (WGS) entry which is preliminary data.</text>
</comment>
<keyword evidence="1" id="KW-0732">Signal</keyword>
<name>A0AAW3TVK1_9SPHN</name>
<gene>
    <name evidence="2" type="ORF">GGR47_002876</name>
</gene>
<dbReference type="Pfam" id="PF13650">
    <property type="entry name" value="Asp_protease_2"/>
    <property type="match status" value="2"/>
</dbReference>
<feature type="signal peptide" evidence="1">
    <location>
        <begin position="1"/>
        <end position="25"/>
    </location>
</feature>